<dbReference type="InterPro" id="IPR036237">
    <property type="entry name" value="Xyl_isomerase-like_sf"/>
</dbReference>
<dbReference type="RefSeq" id="WP_005434945.1">
    <property type="nucleotide sequence ID" value="NZ_JH815515.1"/>
</dbReference>
<dbReference type="eggNOG" id="COG1082">
    <property type="taxonomic scope" value="Bacteria"/>
</dbReference>
<evidence type="ECO:0000313" key="1">
    <source>
        <dbReference type="EMBL" id="EKB31292.1"/>
    </source>
</evidence>
<keyword evidence="2" id="KW-1185">Reference proteome</keyword>
<accession>K1JUE5</accession>
<dbReference type="HOGENOM" id="CLU_1585637_0_0_4"/>
<comment type="caution">
    <text evidence="1">The sequence shown here is derived from an EMBL/GenBank/DDBJ whole genome shotgun (WGS) entry which is preliminary data.</text>
</comment>
<reference evidence="1 2" key="1">
    <citation type="submission" date="2012-05" db="EMBL/GenBank/DDBJ databases">
        <title>The Genome Sequence of Sutterella wadsworthensis 2_1_59BFAA.</title>
        <authorList>
            <consortium name="The Broad Institute Genome Sequencing Platform"/>
            <person name="Earl A."/>
            <person name="Ward D."/>
            <person name="Feldgarden M."/>
            <person name="Gevers D."/>
            <person name="Daigneault M."/>
            <person name="Strauss J."/>
            <person name="Allen-Vercoe E."/>
            <person name="Walker B."/>
            <person name="Young S.K."/>
            <person name="Zeng Q."/>
            <person name="Gargeya S."/>
            <person name="Fitzgerald M."/>
            <person name="Haas B."/>
            <person name="Abouelleil A."/>
            <person name="Alvarado L."/>
            <person name="Arachchi H.M."/>
            <person name="Berlin A.M."/>
            <person name="Chapman S.B."/>
            <person name="Goldberg J."/>
            <person name="Griggs A."/>
            <person name="Gujja S."/>
            <person name="Hansen M."/>
            <person name="Howarth C."/>
            <person name="Imamovic A."/>
            <person name="Larimer J."/>
            <person name="McCowen C."/>
            <person name="Montmayeur A."/>
            <person name="Murphy C."/>
            <person name="Neiman D."/>
            <person name="Pearson M."/>
            <person name="Priest M."/>
            <person name="Roberts A."/>
            <person name="Saif S."/>
            <person name="Shea T."/>
            <person name="Sisk P."/>
            <person name="Sykes S."/>
            <person name="Wortman J."/>
            <person name="Nusbaum C."/>
            <person name="Birren B."/>
        </authorList>
    </citation>
    <scope>NUCLEOTIDE SEQUENCE [LARGE SCALE GENOMIC DNA]</scope>
    <source>
        <strain evidence="1 2">2_1_59BFAA</strain>
    </source>
</reference>
<organism evidence="1 2">
    <name type="scientific">Sutterella wadsworthensis 2_1_59BFAA</name>
    <dbReference type="NCBI Taxonomy" id="742823"/>
    <lineage>
        <taxon>Bacteria</taxon>
        <taxon>Pseudomonadati</taxon>
        <taxon>Pseudomonadota</taxon>
        <taxon>Betaproteobacteria</taxon>
        <taxon>Burkholderiales</taxon>
        <taxon>Sutterellaceae</taxon>
        <taxon>Sutterella</taxon>
    </lineage>
</organism>
<dbReference type="SUPFAM" id="SSF51658">
    <property type="entry name" value="Xylose isomerase-like"/>
    <property type="match status" value="1"/>
</dbReference>
<protein>
    <recommendedName>
        <fullName evidence="3">Xylose isomerase-like TIM barrel domain-containing protein</fullName>
    </recommendedName>
</protein>
<proteinExistence type="predicted"/>
<name>K1JUE5_9BURK</name>
<dbReference type="STRING" id="742823.HMPREF9465_01117"/>
<dbReference type="EMBL" id="ADMG01000029">
    <property type="protein sequence ID" value="EKB31292.1"/>
    <property type="molecule type" value="Genomic_DNA"/>
</dbReference>
<gene>
    <name evidence="1" type="ORF">HMPREF9465_01117</name>
</gene>
<dbReference type="AlphaFoldDB" id="K1JUE5"/>
<evidence type="ECO:0008006" key="3">
    <source>
        <dbReference type="Google" id="ProtNLM"/>
    </source>
</evidence>
<sequence length="168" mass="18412">MLSNRRRFLQGAASAKVAPVTLQDRSYEPLKLPRPISLAALTILDVSPANQVLCAVKAGYSHVGIRLVPATPTETQYDMIGNTPMIREVEANLKATGIKVLDIEILRIKPDTRAVNWKAFFETGTRLGATQVLCAGNDPDINRLTDNYAELCELAHPYGLNLSIEPMP</sequence>
<dbReference type="PATRIC" id="fig|742823.3.peg.1107"/>
<evidence type="ECO:0000313" key="2">
    <source>
        <dbReference type="Proteomes" id="UP000005835"/>
    </source>
</evidence>
<dbReference type="Proteomes" id="UP000005835">
    <property type="component" value="Unassembled WGS sequence"/>
</dbReference>
<dbReference type="Gene3D" id="3.20.20.150">
    <property type="entry name" value="Divalent-metal-dependent TIM barrel enzymes"/>
    <property type="match status" value="1"/>
</dbReference>